<reference evidence="3" key="1">
    <citation type="submission" date="2018-08" db="EMBL/GenBank/DDBJ databases">
        <authorList>
            <person name="Chevrot R."/>
        </authorList>
    </citation>
    <scope>NUCLEOTIDE SEQUENCE [LARGE SCALE GENOMIC DNA]</scope>
</reference>
<feature type="region of interest" description="Disordered" evidence="1">
    <location>
        <begin position="234"/>
        <end position="264"/>
    </location>
</feature>
<feature type="compositionally biased region" description="Basic and acidic residues" evidence="1">
    <location>
        <begin position="234"/>
        <end position="243"/>
    </location>
</feature>
<keyword evidence="2" id="KW-0946">Virion</keyword>
<protein>
    <submittedName>
        <fullName evidence="2">Spore coat protein</fullName>
    </submittedName>
</protein>
<dbReference type="Proteomes" id="UP000304148">
    <property type="component" value="Chromosome"/>
</dbReference>
<proteinExistence type="predicted"/>
<feature type="compositionally biased region" description="Polar residues" evidence="1">
    <location>
        <begin position="70"/>
        <end position="107"/>
    </location>
</feature>
<dbReference type="EMBL" id="LS992241">
    <property type="protein sequence ID" value="SYX86948.1"/>
    <property type="molecule type" value="Genomic_DNA"/>
</dbReference>
<dbReference type="RefSeq" id="WP_138188727.1">
    <property type="nucleotide sequence ID" value="NZ_LS992241.1"/>
</dbReference>
<gene>
    <name evidence="2" type="ORF">PBLR_15374</name>
</gene>
<evidence type="ECO:0000313" key="2">
    <source>
        <dbReference type="EMBL" id="SYX86948.1"/>
    </source>
</evidence>
<keyword evidence="2" id="KW-0167">Capsid protein</keyword>
<evidence type="ECO:0000313" key="3">
    <source>
        <dbReference type="Proteomes" id="UP000304148"/>
    </source>
</evidence>
<organism evidence="2 3">
    <name type="scientific">Paenibacillus alvei</name>
    <name type="common">Bacillus alvei</name>
    <dbReference type="NCBI Taxonomy" id="44250"/>
    <lineage>
        <taxon>Bacteria</taxon>
        <taxon>Bacillati</taxon>
        <taxon>Bacillota</taxon>
        <taxon>Bacilli</taxon>
        <taxon>Bacillales</taxon>
        <taxon>Paenibacillaceae</taxon>
        <taxon>Paenibacillus</taxon>
    </lineage>
</organism>
<dbReference type="AlphaFoldDB" id="A0A383RIU0"/>
<feature type="compositionally biased region" description="Basic and acidic residues" evidence="1">
    <location>
        <begin position="251"/>
        <end position="264"/>
    </location>
</feature>
<evidence type="ECO:0000256" key="1">
    <source>
        <dbReference type="SAM" id="MobiDB-lite"/>
    </source>
</evidence>
<name>A0A383RIU0_PAEAL</name>
<accession>A0A383RIU0</accession>
<feature type="region of interest" description="Disordered" evidence="1">
    <location>
        <begin position="70"/>
        <end position="157"/>
    </location>
</feature>
<feature type="compositionally biased region" description="Low complexity" evidence="1">
    <location>
        <begin position="108"/>
        <end position="122"/>
    </location>
</feature>
<sequence length="264" mass="28426">MRLVWRVVRLAMTILVVGILSSLLTVGTTAIVVDRYIQTALDNFHIPIERKPLTLTSMWGVLLGSDVQTANQSNNKSTGTSQNGITGSSGNHTERTTTNSQESRFNRNGQGATETNGAGTTGSPPAEGNEGESGSTPTPDGALPVMGGITSGQESKGREAIIVPPDAIAKSKEELSKEKKDQIFATLMKKLPQEDWQRISTLMEGGLTSSEVMEVEQILAKHLNDEEYKEMREWMVGESKTKDTASTTDGSKAKERKTESAGTP</sequence>